<feature type="transmembrane region" description="Helical" evidence="1">
    <location>
        <begin position="21"/>
        <end position="44"/>
    </location>
</feature>
<keyword evidence="1" id="KW-1133">Transmembrane helix</keyword>
<gene>
    <name evidence="2" type="ORF">TNIN_121191</name>
</gene>
<evidence type="ECO:0000313" key="3">
    <source>
        <dbReference type="Proteomes" id="UP000886998"/>
    </source>
</evidence>
<reference evidence="2" key="1">
    <citation type="submission" date="2020-08" db="EMBL/GenBank/DDBJ databases">
        <title>Multicomponent nature underlies the extraordinary mechanical properties of spider dragline silk.</title>
        <authorList>
            <person name="Kono N."/>
            <person name="Nakamura H."/>
            <person name="Mori M."/>
            <person name="Yoshida Y."/>
            <person name="Ohtoshi R."/>
            <person name="Malay A.D."/>
            <person name="Moran D.A.P."/>
            <person name="Tomita M."/>
            <person name="Numata K."/>
            <person name="Arakawa K."/>
        </authorList>
    </citation>
    <scope>NUCLEOTIDE SEQUENCE</scope>
</reference>
<proteinExistence type="predicted"/>
<feature type="transmembrane region" description="Helical" evidence="1">
    <location>
        <begin position="96"/>
        <end position="119"/>
    </location>
</feature>
<dbReference type="AlphaFoldDB" id="A0A8X6M952"/>
<organism evidence="2 3">
    <name type="scientific">Trichonephila inaurata madagascariensis</name>
    <dbReference type="NCBI Taxonomy" id="2747483"/>
    <lineage>
        <taxon>Eukaryota</taxon>
        <taxon>Metazoa</taxon>
        <taxon>Ecdysozoa</taxon>
        <taxon>Arthropoda</taxon>
        <taxon>Chelicerata</taxon>
        <taxon>Arachnida</taxon>
        <taxon>Araneae</taxon>
        <taxon>Araneomorphae</taxon>
        <taxon>Entelegynae</taxon>
        <taxon>Araneoidea</taxon>
        <taxon>Nephilidae</taxon>
        <taxon>Trichonephila</taxon>
        <taxon>Trichonephila inaurata</taxon>
    </lineage>
</organism>
<dbReference type="Pfam" id="PF06151">
    <property type="entry name" value="Trehalose_recp"/>
    <property type="match status" value="1"/>
</dbReference>
<name>A0A8X6M952_9ARAC</name>
<keyword evidence="1" id="KW-0472">Membrane</keyword>
<dbReference type="OrthoDB" id="6433651at2759"/>
<keyword evidence="3" id="KW-1185">Reference proteome</keyword>
<comment type="caution">
    <text evidence="2">The sequence shown here is derived from an EMBL/GenBank/DDBJ whole genome shotgun (WGS) entry which is preliminary data.</text>
</comment>
<accession>A0A8X6M952</accession>
<dbReference type="InterPro" id="IPR009318">
    <property type="entry name" value="Gustatory_rcpt"/>
</dbReference>
<keyword evidence="1" id="KW-0812">Transmembrane</keyword>
<dbReference type="Proteomes" id="UP000886998">
    <property type="component" value="Unassembled WGS sequence"/>
</dbReference>
<dbReference type="EMBL" id="BMAV01024436">
    <property type="protein sequence ID" value="GFS33147.1"/>
    <property type="molecule type" value="Genomic_DNA"/>
</dbReference>
<sequence>MDLIDLLGICYRKSANNLDKFSAPLLVFSSMLGLIGFLLLSISASDIHEADKMVKRINSELCKEEWLYHKRKCISEWIPPYFTDSERAFKLSGWNLFFFTRNFILSAFGNLLTYTLLLLQLDRSSSQMELT</sequence>
<protein>
    <submittedName>
        <fullName evidence="2">Uncharacterized protein</fullName>
    </submittedName>
</protein>
<dbReference type="GO" id="GO:0008527">
    <property type="term" value="F:taste receptor activity"/>
    <property type="evidence" value="ECO:0007669"/>
    <property type="project" value="InterPro"/>
</dbReference>
<evidence type="ECO:0000256" key="1">
    <source>
        <dbReference type="SAM" id="Phobius"/>
    </source>
</evidence>
<evidence type="ECO:0000313" key="2">
    <source>
        <dbReference type="EMBL" id="GFS33147.1"/>
    </source>
</evidence>
<dbReference type="GO" id="GO:0016020">
    <property type="term" value="C:membrane"/>
    <property type="evidence" value="ECO:0007669"/>
    <property type="project" value="InterPro"/>
</dbReference>